<reference evidence="2 3" key="1">
    <citation type="submission" date="2021-12" db="EMBL/GenBank/DDBJ databases">
        <title>Siccirubricoccus leaddurans sp. nov., a high concentration Zn2+ tolerance bacterium.</title>
        <authorList>
            <person name="Cao Y."/>
        </authorList>
    </citation>
    <scope>NUCLEOTIDE SEQUENCE [LARGE SCALE GENOMIC DNA]</scope>
    <source>
        <strain evidence="2 3">KC 17139</strain>
    </source>
</reference>
<evidence type="ECO:0000313" key="2">
    <source>
        <dbReference type="EMBL" id="MCO6417991.1"/>
    </source>
</evidence>
<dbReference type="RefSeq" id="WP_252954623.1">
    <property type="nucleotide sequence ID" value="NZ_JAFIRR010000111.1"/>
</dbReference>
<dbReference type="InterPro" id="IPR029058">
    <property type="entry name" value="AB_hydrolase_fold"/>
</dbReference>
<dbReference type="Gene3D" id="3.40.50.1820">
    <property type="entry name" value="alpha/beta hydrolase"/>
    <property type="match status" value="1"/>
</dbReference>
<comment type="caution">
    <text evidence="2">The sequence shown here is derived from an EMBL/GenBank/DDBJ whole genome shotgun (WGS) entry which is preliminary data.</text>
</comment>
<keyword evidence="3" id="KW-1185">Reference proteome</keyword>
<dbReference type="InterPro" id="IPR051044">
    <property type="entry name" value="MAG_DAG_Lipase"/>
</dbReference>
<name>A0ABT1D7V3_9PROT</name>
<dbReference type="InterPro" id="IPR022742">
    <property type="entry name" value="Hydrolase_4"/>
</dbReference>
<dbReference type="GO" id="GO:0016787">
    <property type="term" value="F:hydrolase activity"/>
    <property type="evidence" value="ECO:0007669"/>
    <property type="project" value="UniProtKB-KW"/>
</dbReference>
<dbReference type="Proteomes" id="UP001523392">
    <property type="component" value="Unassembled WGS sequence"/>
</dbReference>
<evidence type="ECO:0000259" key="1">
    <source>
        <dbReference type="Pfam" id="PF12146"/>
    </source>
</evidence>
<keyword evidence="2" id="KW-0378">Hydrolase</keyword>
<dbReference type="SUPFAM" id="SSF53474">
    <property type="entry name" value="alpha/beta-Hydrolases"/>
    <property type="match status" value="1"/>
</dbReference>
<organism evidence="2 3">
    <name type="scientific">Siccirubricoccus soli</name>
    <dbReference type="NCBI Taxonomy" id="2899147"/>
    <lineage>
        <taxon>Bacteria</taxon>
        <taxon>Pseudomonadati</taxon>
        <taxon>Pseudomonadota</taxon>
        <taxon>Alphaproteobacteria</taxon>
        <taxon>Acetobacterales</taxon>
        <taxon>Roseomonadaceae</taxon>
        <taxon>Siccirubricoccus</taxon>
    </lineage>
</organism>
<gene>
    <name evidence="2" type="ORF">JYK14_17755</name>
</gene>
<evidence type="ECO:0000313" key="3">
    <source>
        <dbReference type="Proteomes" id="UP001523392"/>
    </source>
</evidence>
<proteinExistence type="predicted"/>
<sequence length="290" mass="31735">MPDGARLPFKAWIPEEQAKAVIVAIHGFGDYSKNAFEIPSPLFLSRDVAIYAYDQRGFGAGPDRGYWHDSKTIAGDAINVVRIIKESHPSTPIFLLGESMGAAVALLAAEQPGASLVQGYILMAPGIRGRATMSGFAKWLLEVVAHSIPIVGFRGSAPGFSPTDNEDAMRRWSSDPLTTKEFRVDAVYGLVNLMDAALAAARNFRGRVLVLYGGHDRIVPASAVRSFLRVLPATRIRRFGFYPSGYHLLLRDRQRSVVANDIVEWIFSPDRPLPSGAEQAGLEWLRQGGD</sequence>
<feature type="domain" description="Serine aminopeptidase S33" evidence="1">
    <location>
        <begin position="17"/>
        <end position="253"/>
    </location>
</feature>
<dbReference type="Pfam" id="PF12146">
    <property type="entry name" value="Hydrolase_4"/>
    <property type="match status" value="1"/>
</dbReference>
<dbReference type="EMBL" id="JAFIRR010000111">
    <property type="protein sequence ID" value="MCO6417991.1"/>
    <property type="molecule type" value="Genomic_DNA"/>
</dbReference>
<dbReference type="PRINTS" id="PR00111">
    <property type="entry name" value="ABHYDROLASE"/>
</dbReference>
<dbReference type="PANTHER" id="PTHR11614">
    <property type="entry name" value="PHOSPHOLIPASE-RELATED"/>
    <property type="match status" value="1"/>
</dbReference>
<dbReference type="InterPro" id="IPR000073">
    <property type="entry name" value="AB_hydrolase_1"/>
</dbReference>
<accession>A0ABT1D7V3</accession>
<protein>
    <submittedName>
        <fullName evidence="2">Alpha/beta hydrolase</fullName>
    </submittedName>
</protein>